<keyword evidence="2" id="KW-0472">Membrane</keyword>
<sequence length="166" mass="16502">MGLLDDVTTSDTISSLPGGSSAVSISPTTAKLSQTTPSANIDDDVTSTSIATVQPKSTSASAHAPSTNSPTPTSGATATSDTGPGVGDTLDSCVDEGFESDACKAGRSANEGAIIGGALGAAIVIGLIIWWTVKRCKHKGRKKGYLEGQLGRQSTVGPKVGLGGIV</sequence>
<evidence type="ECO:0000313" key="3">
    <source>
        <dbReference type="EMBL" id="WWD21179.1"/>
    </source>
</evidence>
<protein>
    <recommendedName>
        <fullName evidence="5">Mid2 domain-containing protein</fullName>
    </recommendedName>
</protein>
<name>A0AAJ8LQ77_9TREE</name>
<evidence type="ECO:0000256" key="2">
    <source>
        <dbReference type="SAM" id="Phobius"/>
    </source>
</evidence>
<proteinExistence type="predicted"/>
<keyword evidence="2" id="KW-1133">Transmembrane helix</keyword>
<evidence type="ECO:0000313" key="4">
    <source>
        <dbReference type="Proteomes" id="UP000322225"/>
    </source>
</evidence>
<dbReference type="Proteomes" id="UP000322225">
    <property type="component" value="Chromosome 10"/>
</dbReference>
<dbReference type="AlphaFoldDB" id="A0AAJ8LQ77"/>
<accession>A0AAJ8LQ77</accession>
<dbReference type="KEGG" id="ksn:90830010"/>
<feature type="compositionally biased region" description="Polar residues" evidence="1">
    <location>
        <begin position="7"/>
        <end position="39"/>
    </location>
</feature>
<keyword evidence="2" id="KW-0812">Transmembrane</keyword>
<evidence type="ECO:0000256" key="1">
    <source>
        <dbReference type="SAM" id="MobiDB-lite"/>
    </source>
</evidence>
<dbReference type="RefSeq" id="XP_065823779.1">
    <property type="nucleotide sequence ID" value="XM_065967707.1"/>
</dbReference>
<evidence type="ECO:0008006" key="5">
    <source>
        <dbReference type="Google" id="ProtNLM"/>
    </source>
</evidence>
<keyword evidence="4" id="KW-1185">Reference proteome</keyword>
<dbReference type="GeneID" id="90830010"/>
<feature type="transmembrane region" description="Helical" evidence="2">
    <location>
        <begin position="113"/>
        <end position="133"/>
    </location>
</feature>
<dbReference type="EMBL" id="CP144060">
    <property type="protein sequence ID" value="WWD21179.1"/>
    <property type="molecule type" value="Genomic_DNA"/>
</dbReference>
<feature type="compositionally biased region" description="Low complexity" evidence="1">
    <location>
        <begin position="55"/>
        <end position="83"/>
    </location>
</feature>
<feature type="region of interest" description="Disordered" evidence="1">
    <location>
        <begin position="1"/>
        <end position="91"/>
    </location>
</feature>
<gene>
    <name evidence="3" type="ORF">CI109_105663</name>
</gene>
<reference evidence="3" key="1">
    <citation type="submission" date="2017-08" db="EMBL/GenBank/DDBJ databases">
        <authorList>
            <person name="Cuomo C."/>
            <person name="Billmyre B."/>
            <person name="Heitman J."/>
        </authorList>
    </citation>
    <scope>NUCLEOTIDE SEQUENCE</scope>
    <source>
        <strain evidence="3">CBS 12478</strain>
    </source>
</reference>
<organism evidence="3 4">
    <name type="scientific">Kwoniella shandongensis</name>
    <dbReference type="NCBI Taxonomy" id="1734106"/>
    <lineage>
        <taxon>Eukaryota</taxon>
        <taxon>Fungi</taxon>
        <taxon>Dikarya</taxon>
        <taxon>Basidiomycota</taxon>
        <taxon>Agaricomycotina</taxon>
        <taxon>Tremellomycetes</taxon>
        <taxon>Tremellales</taxon>
        <taxon>Cryptococcaceae</taxon>
        <taxon>Kwoniella</taxon>
    </lineage>
</organism>
<reference evidence="3" key="2">
    <citation type="submission" date="2024-01" db="EMBL/GenBank/DDBJ databases">
        <title>Comparative genomics of Cryptococcus and Kwoniella reveals pathogenesis evolution and contrasting modes of karyotype evolution via chromosome fusion or intercentromeric recombination.</title>
        <authorList>
            <person name="Coelho M.A."/>
            <person name="David-Palma M."/>
            <person name="Shea T."/>
            <person name="Bowers K."/>
            <person name="McGinley-Smith S."/>
            <person name="Mohammad A.W."/>
            <person name="Gnirke A."/>
            <person name="Yurkov A.M."/>
            <person name="Nowrousian M."/>
            <person name="Sun S."/>
            <person name="Cuomo C.A."/>
            <person name="Heitman J."/>
        </authorList>
    </citation>
    <scope>NUCLEOTIDE SEQUENCE</scope>
    <source>
        <strain evidence="3">CBS 12478</strain>
    </source>
</reference>